<dbReference type="Proteomes" id="UP000007809">
    <property type="component" value="Chromosome"/>
</dbReference>
<name>F4D1M0_PSEUX</name>
<dbReference type="InterPro" id="IPR024775">
    <property type="entry name" value="DinB-like"/>
</dbReference>
<dbReference type="STRING" id="675635.Psed_4786"/>
<proteinExistence type="predicted"/>
<evidence type="ECO:0000313" key="3">
    <source>
        <dbReference type="Proteomes" id="UP000007809"/>
    </source>
</evidence>
<dbReference type="KEGG" id="pdx:Psed_4786"/>
<dbReference type="EMBL" id="CP002593">
    <property type="protein sequence ID" value="AEA26932.1"/>
    <property type="molecule type" value="Genomic_DNA"/>
</dbReference>
<feature type="domain" description="DinB-like" evidence="1">
    <location>
        <begin position="22"/>
        <end position="183"/>
    </location>
</feature>
<accession>F4D1M0</accession>
<evidence type="ECO:0000313" key="2">
    <source>
        <dbReference type="EMBL" id="AEA26932.1"/>
    </source>
</evidence>
<dbReference type="InterPro" id="IPR034660">
    <property type="entry name" value="DinB/YfiT-like"/>
</dbReference>
<dbReference type="Gene3D" id="1.20.120.450">
    <property type="entry name" value="dinb family like domain"/>
    <property type="match status" value="1"/>
</dbReference>
<dbReference type="AlphaFoldDB" id="F4D1M0"/>
<keyword evidence="3" id="KW-1185">Reference proteome</keyword>
<evidence type="ECO:0000259" key="1">
    <source>
        <dbReference type="Pfam" id="PF12867"/>
    </source>
</evidence>
<gene>
    <name evidence="2" type="ordered locus">Psed_4786</name>
</gene>
<protein>
    <recommendedName>
        <fullName evidence="1">DinB-like domain-containing protein</fullName>
    </recommendedName>
</protein>
<dbReference type="HOGENOM" id="CLU_097136_1_0_11"/>
<dbReference type="Pfam" id="PF12867">
    <property type="entry name" value="DinB_2"/>
    <property type="match status" value="1"/>
</dbReference>
<organism evidence="2 3">
    <name type="scientific">Pseudonocardia dioxanivorans (strain ATCC 55486 / DSM 44775 / JCM 13855 / CB1190)</name>
    <dbReference type="NCBI Taxonomy" id="675635"/>
    <lineage>
        <taxon>Bacteria</taxon>
        <taxon>Bacillati</taxon>
        <taxon>Actinomycetota</taxon>
        <taxon>Actinomycetes</taxon>
        <taxon>Pseudonocardiales</taxon>
        <taxon>Pseudonocardiaceae</taxon>
        <taxon>Pseudonocardia</taxon>
    </lineage>
</organism>
<sequence>MGPYGRRVPATRPDLAAQLLAQLDWHWTNLVRPRLAGLTDDEYLWEPAPNCWNVRRRDPAAQAPQPGSGPWTVDFEFPEPDPPPVTTIGWRLAHVIVGVFGMRVASHFGGPPIGYDDFPYAGTADEALAQLDDVHAGWSAGVGGLDDAALARPVGPAEGMWAEHTMSELVLHINREAIHHAAEVLLLRDLYRSRREGGGRRAR</sequence>
<dbReference type="SUPFAM" id="SSF109854">
    <property type="entry name" value="DinB/YfiT-like putative metalloenzymes"/>
    <property type="match status" value="1"/>
</dbReference>
<dbReference type="eggNOG" id="COG0174">
    <property type="taxonomic scope" value="Bacteria"/>
</dbReference>
<reference evidence="2 3" key="1">
    <citation type="journal article" date="2011" name="J. Bacteriol.">
        <title>Genome sequence of the 1,4-dioxane-degrading Pseudonocardia dioxanivorans strain CB1190.</title>
        <authorList>
            <person name="Sales C.M."/>
            <person name="Mahendra S."/>
            <person name="Grostern A."/>
            <person name="Parales R.E."/>
            <person name="Goodwin L.A."/>
            <person name="Woyke T."/>
            <person name="Nolan M."/>
            <person name="Lapidus A."/>
            <person name="Chertkov O."/>
            <person name="Ovchinnikova G."/>
            <person name="Sczyrba A."/>
            <person name="Alvarez-Cohen L."/>
        </authorList>
    </citation>
    <scope>NUCLEOTIDE SEQUENCE [LARGE SCALE GENOMIC DNA]</scope>
    <source>
        <strain evidence="3">ATCC 55486 / DSM 44775 / JCM 13855 / CB1190</strain>
    </source>
</reference>